<feature type="compositionally biased region" description="Basic residues" evidence="1">
    <location>
        <begin position="23"/>
        <end position="33"/>
    </location>
</feature>
<dbReference type="HOGENOM" id="CLU_056022_0_0_1"/>
<dbReference type="OrthoDB" id="4414363at2759"/>
<evidence type="ECO:0000256" key="1">
    <source>
        <dbReference type="SAM" id="MobiDB-lite"/>
    </source>
</evidence>
<feature type="compositionally biased region" description="Polar residues" evidence="1">
    <location>
        <begin position="34"/>
        <end position="69"/>
    </location>
</feature>
<proteinExistence type="predicted"/>
<evidence type="ECO:0000313" key="2">
    <source>
        <dbReference type="EMBL" id="EDP55578.1"/>
    </source>
</evidence>
<feature type="region of interest" description="Disordered" evidence="1">
    <location>
        <begin position="1"/>
        <end position="88"/>
    </location>
</feature>
<sequence>MMLSPAPQHRSGLTPQSPFHHDLHNHHHQHHHNPSASTSKPPSMVVPSTQIQEPAQLPTPNQSGPTTMPTDEDGNDGLPQDFSGRGKRLTLEEQKSLFRLCEQYMNRYDAHEYPKSFWMKISELLLKSTGRKYSWQSCRRRMQQYVEKRKTYWAAFDADKTLPDLGDMDEDLASDIDDWMGRCELRLQNEEKERRDKAQKTELEQAELARALKLQRTFEWAKNLPPPEEMERQPTHWGMPPHRFVTMNGRLLQGLDLAFHLSKVRPDESRQLALDAVLLHGQFGYPSAAAHDQKPKPDPSGPCLGIFNPGNRKRPFDAIDGAASERPARQPRMDLDPHTQSQSQPQPPTQAQPASGDKPSEKRETPAAMLARKNVDRIVNHLWLQFAKGIAPYYEEHRDQPQTNKQFGLVLYDLYRDLGRAFTKAVNRLVDLEWDSECESASQY</sequence>
<dbReference type="EMBL" id="DS499594">
    <property type="protein sequence ID" value="EDP55578.1"/>
    <property type="molecule type" value="Genomic_DNA"/>
</dbReference>
<reference evidence="2 3" key="1">
    <citation type="journal article" date="2008" name="PLoS Genet.">
        <title>Genomic islands in the pathogenic filamentous fungus Aspergillus fumigatus.</title>
        <authorList>
            <person name="Fedorova N.D."/>
            <person name="Khaldi N."/>
            <person name="Joardar V.S."/>
            <person name="Maiti R."/>
            <person name="Amedeo P."/>
            <person name="Anderson M.J."/>
            <person name="Crabtree J."/>
            <person name="Silva J.C."/>
            <person name="Badger J.H."/>
            <person name="Albarraq A."/>
            <person name="Angiuoli S."/>
            <person name="Bussey H."/>
            <person name="Bowyer P."/>
            <person name="Cotty P.J."/>
            <person name="Dyer P.S."/>
            <person name="Egan A."/>
            <person name="Galens K."/>
            <person name="Fraser-Liggett C.M."/>
            <person name="Haas B.J."/>
            <person name="Inman J.M."/>
            <person name="Kent R."/>
            <person name="Lemieux S."/>
            <person name="Malavazi I."/>
            <person name="Orvis J."/>
            <person name="Roemer T."/>
            <person name="Ronning C.M."/>
            <person name="Sundaram J.P."/>
            <person name="Sutton G."/>
            <person name="Turner G."/>
            <person name="Venter J.C."/>
            <person name="White O.R."/>
            <person name="Whitty B.R."/>
            <person name="Youngman P."/>
            <person name="Wolfe K.H."/>
            <person name="Goldman G.H."/>
            <person name="Wortman J.R."/>
            <person name="Jiang B."/>
            <person name="Denning D.W."/>
            <person name="Nierman W.C."/>
        </authorList>
    </citation>
    <scope>NUCLEOTIDE SEQUENCE [LARGE SCALE GENOMIC DNA]</scope>
    <source>
        <strain evidence="3">CBS 144.89 / FGSC A1163 / CEA10</strain>
    </source>
</reference>
<gene>
    <name evidence="2" type="ORF">AFUB_002730</name>
</gene>
<dbReference type="AlphaFoldDB" id="B0XMH3"/>
<organism evidence="2 3">
    <name type="scientific">Aspergillus fumigatus (strain CBS 144.89 / FGSC A1163 / CEA10)</name>
    <name type="common">Neosartorya fumigata</name>
    <dbReference type="NCBI Taxonomy" id="451804"/>
    <lineage>
        <taxon>Eukaryota</taxon>
        <taxon>Fungi</taxon>
        <taxon>Dikarya</taxon>
        <taxon>Ascomycota</taxon>
        <taxon>Pezizomycotina</taxon>
        <taxon>Eurotiomycetes</taxon>
        <taxon>Eurotiomycetidae</taxon>
        <taxon>Eurotiales</taxon>
        <taxon>Aspergillaceae</taxon>
        <taxon>Aspergillus</taxon>
        <taxon>Aspergillus subgen. Fumigati</taxon>
    </lineage>
</organism>
<accession>B0XMH3</accession>
<feature type="compositionally biased region" description="Basic and acidic residues" evidence="1">
    <location>
        <begin position="326"/>
        <end position="337"/>
    </location>
</feature>
<name>B0XMH3_ASPFC</name>
<evidence type="ECO:0008006" key="4">
    <source>
        <dbReference type="Google" id="ProtNLM"/>
    </source>
</evidence>
<keyword evidence="3" id="KW-1185">Reference proteome</keyword>
<dbReference type="VEuPathDB" id="FungiDB:AFUB_002730"/>
<dbReference type="Proteomes" id="UP000001699">
    <property type="component" value="Unassembled WGS sequence"/>
</dbReference>
<evidence type="ECO:0000313" key="3">
    <source>
        <dbReference type="Proteomes" id="UP000001699"/>
    </source>
</evidence>
<protein>
    <recommendedName>
        <fullName evidence="4">Myb-like domain-containing protein</fullName>
    </recommendedName>
</protein>
<feature type="region of interest" description="Disordered" evidence="1">
    <location>
        <begin position="288"/>
        <end position="367"/>
    </location>
</feature>